<comment type="caution">
    <text evidence="1">The sequence shown here is derived from an EMBL/GenBank/DDBJ whole genome shotgun (WGS) entry which is preliminary data.</text>
</comment>
<name>A0AAD5WNS5_9PEZI</name>
<reference evidence="1" key="1">
    <citation type="submission" date="2022-07" db="EMBL/GenBank/DDBJ databases">
        <title>Draft genome sequence of Zalerion maritima ATCC 34329, a (micro)plastics degrading marine fungus.</title>
        <authorList>
            <person name="Paco A."/>
            <person name="Goncalves M.F.M."/>
            <person name="Rocha-Santos T.A.P."/>
            <person name="Alves A."/>
        </authorList>
    </citation>
    <scope>NUCLEOTIDE SEQUENCE</scope>
    <source>
        <strain evidence="1">ATCC 34329</strain>
    </source>
</reference>
<gene>
    <name evidence="1" type="ORF">MKZ38_005841</name>
</gene>
<evidence type="ECO:0000313" key="1">
    <source>
        <dbReference type="EMBL" id="KAJ2896148.1"/>
    </source>
</evidence>
<evidence type="ECO:0000313" key="2">
    <source>
        <dbReference type="Proteomes" id="UP001201980"/>
    </source>
</evidence>
<dbReference type="Proteomes" id="UP001201980">
    <property type="component" value="Unassembled WGS sequence"/>
</dbReference>
<accession>A0AAD5WNS5</accession>
<organism evidence="1 2">
    <name type="scientific">Zalerion maritima</name>
    <dbReference type="NCBI Taxonomy" id="339359"/>
    <lineage>
        <taxon>Eukaryota</taxon>
        <taxon>Fungi</taxon>
        <taxon>Dikarya</taxon>
        <taxon>Ascomycota</taxon>
        <taxon>Pezizomycotina</taxon>
        <taxon>Sordariomycetes</taxon>
        <taxon>Lulworthiomycetidae</taxon>
        <taxon>Lulworthiales</taxon>
        <taxon>Lulworthiaceae</taxon>
        <taxon>Zalerion</taxon>
    </lineage>
</organism>
<dbReference type="AlphaFoldDB" id="A0AAD5WNS5"/>
<proteinExistence type="predicted"/>
<sequence length="190" mass="21768">MVDKQFFWWMFCNSEGALEDGGGYAYRYPISIRPDQAAVRRPFPPPVEQCEWSHTARQTWLDVRDQSYTLEGDGDRKEHPYHLGHVASRHSYSSNSTETSQSTMAQLFPVVDASSSIQWSKLVAQRLLSSRQRRAVDQPRSTLEVNTFMFAGLRVNTHQTAKINTMSKIPPHQFTMMRILGVSKEETSVL</sequence>
<protein>
    <submittedName>
        <fullName evidence="1">Uncharacterized protein</fullName>
    </submittedName>
</protein>
<dbReference type="EMBL" id="JAKWBI020000351">
    <property type="protein sequence ID" value="KAJ2896148.1"/>
    <property type="molecule type" value="Genomic_DNA"/>
</dbReference>
<keyword evidence="2" id="KW-1185">Reference proteome</keyword>